<protein>
    <submittedName>
        <fullName evidence="1">Uncharacterized protein</fullName>
    </submittedName>
</protein>
<evidence type="ECO:0000313" key="2">
    <source>
        <dbReference type="Proteomes" id="UP000308600"/>
    </source>
</evidence>
<reference evidence="1 2" key="1">
    <citation type="journal article" date="2019" name="Nat. Ecol. Evol.">
        <title>Megaphylogeny resolves global patterns of mushroom evolution.</title>
        <authorList>
            <person name="Varga T."/>
            <person name="Krizsan K."/>
            <person name="Foldi C."/>
            <person name="Dima B."/>
            <person name="Sanchez-Garcia M."/>
            <person name="Sanchez-Ramirez S."/>
            <person name="Szollosi G.J."/>
            <person name="Szarkandi J.G."/>
            <person name="Papp V."/>
            <person name="Albert L."/>
            <person name="Andreopoulos W."/>
            <person name="Angelini C."/>
            <person name="Antonin V."/>
            <person name="Barry K.W."/>
            <person name="Bougher N.L."/>
            <person name="Buchanan P."/>
            <person name="Buyck B."/>
            <person name="Bense V."/>
            <person name="Catcheside P."/>
            <person name="Chovatia M."/>
            <person name="Cooper J."/>
            <person name="Damon W."/>
            <person name="Desjardin D."/>
            <person name="Finy P."/>
            <person name="Geml J."/>
            <person name="Haridas S."/>
            <person name="Hughes K."/>
            <person name="Justo A."/>
            <person name="Karasinski D."/>
            <person name="Kautmanova I."/>
            <person name="Kiss B."/>
            <person name="Kocsube S."/>
            <person name="Kotiranta H."/>
            <person name="LaButti K.M."/>
            <person name="Lechner B.E."/>
            <person name="Liimatainen K."/>
            <person name="Lipzen A."/>
            <person name="Lukacs Z."/>
            <person name="Mihaltcheva S."/>
            <person name="Morgado L.N."/>
            <person name="Niskanen T."/>
            <person name="Noordeloos M.E."/>
            <person name="Ohm R.A."/>
            <person name="Ortiz-Santana B."/>
            <person name="Ovrebo C."/>
            <person name="Racz N."/>
            <person name="Riley R."/>
            <person name="Savchenko A."/>
            <person name="Shiryaev A."/>
            <person name="Soop K."/>
            <person name="Spirin V."/>
            <person name="Szebenyi C."/>
            <person name="Tomsovsky M."/>
            <person name="Tulloss R.E."/>
            <person name="Uehling J."/>
            <person name="Grigoriev I.V."/>
            <person name="Vagvolgyi C."/>
            <person name="Papp T."/>
            <person name="Martin F.M."/>
            <person name="Miettinen O."/>
            <person name="Hibbett D.S."/>
            <person name="Nagy L.G."/>
        </authorList>
    </citation>
    <scope>NUCLEOTIDE SEQUENCE [LARGE SCALE GENOMIC DNA]</scope>
    <source>
        <strain evidence="1 2">NL-1719</strain>
    </source>
</reference>
<proteinExistence type="predicted"/>
<feature type="non-terminal residue" evidence="1">
    <location>
        <position position="1"/>
    </location>
</feature>
<organism evidence="1 2">
    <name type="scientific">Pluteus cervinus</name>
    <dbReference type="NCBI Taxonomy" id="181527"/>
    <lineage>
        <taxon>Eukaryota</taxon>
        <taxon>Fungi</taxon>
        <taxon>Dikarya</taxon>
        <taxon>Basidiomycota</taxon>
        <taxon>Agaricomycotina</taxon>
        <taxon>Agaricomycetes</taxon>
        <taxon>Agaricomycetidae</taxon>
        <taxon>Agaricales</taxon>
        <taxon>Pluteineae</taxon>
        <taxon>Pluteaceae</taxon>
        <taxon>Pluteus</taxon>
    </lineage>
</organism>
<accession>A0ACD3ATH3</accession>
<dbReference type="Proteomes" id="UP000308600">
    <property type="component" value="Unassembled WGS sequence"/>
</dbReference>
<name>A0ACD3ATH3_9AGAR</name>
<gene>
    <name evidence="1" type="ORF">BDN72DRAFT_769092</name>
</gene>
<dbReference type="EMBL" id="ML208347">
    <property type="protein sequence ID" value="TFK68611.1"/>
    <property type="molecule type" value="Genomic_DNA"/>
</dbReference>
<keyword evidence="2" id="KW-1185">Reference proteome</keyword>
<sequence length="188" mass="21001">RDGVARQDFASRFAGARVVDDLTTPTPPDFNSPYVALEGDLRAGRCWRILQTSAQLGVKLAQQIEVTHLSIDHIPGELVMNLTHAPRDIILWGVTDTMLFPLLQYVEDPIWLSISRRTPALTKDGQIVVPLAVIQYNISSSDIIQTFPVPDSIFANGTFSLFIVDILNNWGAEWTCLYRVRIHGKAMV</sequence>
<evidence type="ECO:0000313" key="1">
    <source>
        <dbReference type="EMBL" id="TFK68611.1"/>
    </source>
</evidence>